<evidence type="ECO:0000256" key="2">
    <source>
        <dbReference type="ARBA" id="ARBA00022707"/>
    </source>
</evidence>
<dbReference type="EMBL" id="PYSW02000025">
    <property type="protein sequence ID" value="KAG2382062.1"/>
    <property type="molecule type" value="Genomic_DNA"/>
</dbReference>
<feature type="domain" description="EF-hand" evidence="7">
    <location>
        <begin position="147"/>
        <end position="182"/>
    </location>
</feature>
<dbReference type="GeneID" id="68098309"/>
<dbReference type="SUPFAM" id="SSF47473">
    <property type="entry name" value="EF-hand"/>
    <property type="match status" value="1"/>
</dbReference>
<dbReference type="RefSeq" id="XP_044547741.1">
    <property type="nucleotide sequence ID" value="XM_044695650.1"/>
</dbReference>
<dbReference type="PROSITE" id="PS00018">
    <property type="entry name" value="EF_HAND_1"/>
    <property type="match status" value="3"/>
</dbReference>
<dbReference type="PRINTS" id="PR00450">
    <property type="entry name" value="RECOVERIN"/>
</dbReference>
<evidence type="ECO:0000259" key="7">
    <source>
        <dbReference type="PROSITE" id="PS50222"/>
    </source>
</evidence>
<dbReference type="SMART" id="SM00054">
    <property type="entry name" value="EFh"/>
    <property type="match status" value="3"/>
</dbReference>
<dbReference type="Gene3D" id="1.10.238.10">
    <property type="entry name" value="EF-hand"/>
    <property type="match status" value="1"/>
</dbReference>
<dbReference type="InterPro" id="IPR018247">
    <property type="entry name" value="EF_Hand_1_Ca_BS"/>
</dbReference>
<dbReference type="InterPro" id="IPR028846">
    <property type="entry name" value="Recoverin"/>
</dbReference>
<evidence type="ECO:0000313" key="9">
    <source>
        <dbReference type="Proteomes" id="UP000816034"/>
    </source>
</evidence>
<evidence type="ECO:0000256" key="1">
    <source>
        <dbReference type="ARBA" id="ARBA00006049"/>
    </source>
</evidence>
<dbReference type="AlphaFoldDB" id="A0AA88GPE5"/>
<comment type="similarity">
    <text evidence="1">Belongs to the recoverin family.</text>
</comment>
<dbReference type="Proteomes" id="UP000816034">
    <property type="component" value="Unassembled WGS sequence"/>
</dbReference>
<protein>
    <recommendedName>
        <fullName evidence="7">EF-hand domain-containing protein</fullName>
    </recommendedName>
</protein>
<dbReference type="InterPro" id="IPR011992">
    <property type="entry name" value="EF-hand-dom_pair"/>
</dbReference>
<proteinExistence type="inferred from homology"/>
<dbReference type="Pfam" id="PF13833">
    <property type="entry name" value="EF-hand_8"/>
    <property type="match status" value="1"/>
</dbReference>
<evidence type="ECO:0000256" key="6">
    <source>
        <dbReference type="ARBA" id="ARBA00023288"/>
    </source>
</evidence>
<feature type="domain" description="EF-hand" evidence="7">
    <location>
        <begin position="99"/>
        <end position="134"/>
    </location>
</feature>
<feature type="domain" description="EF-hand" evidence="7">
    <location>
        <begin position="59"/>
        <end position="94"/>
    </location>
</feature>
<sequence>MGNGITKDEMKLYQEQTKNRLTKKDIQRYFKFWHELFPDGNMTREGFSKFAQIALPSAPPDADVEYLFRAMDANKDGTITFKEFLFFQSITAPTTQPLQFHELIDLAFDMYDEDNDGFVTAEEMRDSLRNMFKAKGMNVNSPDIERTINTRIENLLKIADSNGDGKLTREEIVQACQKDPSLLVLF</sequence>
<keyword evidence="2" id="KW-0519">Myristate</keyword>
<keyword evidence="3" id="KW-0479">Metal-binding</keyword>
<dbReference type="PANTHER" id="PTHR23055">
    <property type="entry name" value="CALCIUM BINDING PROTEINS"/>
    <property type="match status" value="1"/>
</dbReference>
<dbReference type="Pfam" id="PF13499">
    <property type="entry name" value="EF-hand_7"/>
    <property type="match status" value="1"/>
</dbReference>
<organism evidence="8 9">
    <name type="scientific">Naegleria lovaniensis</name>
    <name type="common">Amoeba</name>
    <dbReference type="NCBI Taxonomy" id="51637"/>
    <lineage>
        <taxon>Eukaryota</taxon>
        <taxon>Discoba</taxon>
        <taxon>Heterolobosea</taxon>
        <taxon>Tetramitia</taxon>
        <taxon>Eutetramitia</taxon>
        <taxon>Vahlkampfiidae</taxon>
        <taxon>Naegleria</taxon>
    </lineage>
</organism>
<accession>A0AA88GPE5</accession>
<keyword evidence="5" id="KW-0106">Calcium</keyword>
<keyword evidence="6" id="KW-0449">Lipoprotein</keyword>
<evidence type="ECO:0000256" key="4">
    <source>
        <dbReference type="ARBA" id="ARBA00022737"/>
    </source>
</evidence>
<dbReference type="PROSITE" id="PS50222">
    <property type="entry name" value="EF_HAND_2"/>
    <property type="match status" value="3"/>
</dbReference>
<dbReference type="InterPro" id="IPR002048">
    <property type="entry name" value="EF_hand_dom"/>
</dbReference>
<evidence type="ECO:0000256" key="3">
    <source>
        <dbReference type="ARBA" id="ARBA00022723"/>
    </source>
</evidence>
<evidence type="ECO:0000313" key="8">
    <source>
        <dbReference type="EMBL" id="KAG2382062.1"/>
    </source>
</evidence>
<keyword evidence="9" id="KW-1185">Reference proteome</keyword>
<name>A0AA88GPE5_NAELO</name>
<dbReference type="GO" id="GO:0005509">
    <property type="term" value="F:calcium ion binding"/>
    <property type="evidence" value="ECO:0007669"/>
    <property type="project" value="InterPro"/>
</dbReference>
<keyword evidence="4" id="KW-0677">Repeat</keyword>
<reference evidence="8 9" key="1">
    <citation type="journal article" date="2018" name="BMC Genomics">
        <title>The genome of Naegleria lovaniensis, the basis for a comparative approach to unravel pathogenicity factors of the human pathogenic amoeba N. fowleri.</title>
        <authorList>
            <person name="Liechti N."/>
            <person name="Schurch N."/>
            <person name="Bruggmann R."/>
            <person name="Wittwer M."/>
        </authorList>
    </citation>
    <scope>NUCLEOTIDE SEQUENCE [LARGE SCALE GENOMIC DNA]</scope>
    <source>
        <strain evidence="8 9">ATCC 30569</strain>
    </source>
</reference>
<dbReference type="CDD" id="cd00051">
    <property type="entry name" value="EFh"/>
    <property type="match status" value="1"/>
</dbReference>
<dbReference type="PANTHER" id="PTHR23055:SF178">
    <property type="entry name" value="NEUROCALCIN HOMOLOG"/>
    <property type="match status" value="1"/>
</dbReference>
<comment type="caution">
    <text evidence="8">The sequence shown here is derived from an EMBL/GenBank/DDBJ whole genome shotgun (WGS) entry which is preliminary data.</text>
</comment>
<evidence type="ECO:0000256" key="5">
    <source>
        <dbReference type="ARBA" id="ARBA00022837"/>
    </source>
</evidence>
<gene>
    <name evidence="8" type="ORF">C9374_005854</name>
</gene>